<organism evidence="1 2">
    <name type="scientific">Candidatus Planktophila versatilis</name>
    <dbReference type="NCBI Taxonomy" id="1884905"/>
    <lineage>
        <taxon>Bacteria</taxon>
        <taxon>Bacillati</taxon>
        <taxon>Actinomycetota</taxon>
        <taxon>Actinomycetes</taxon>
        <taxon>Candidatus Nanopelagicales</taxon>
        <taxon>Candidatus Nanopelagicaceae</taxon>
        <taxon>Candidatus Planktophila</taxon>
    </lineage>
</organism>
<name>A0AAD0E5Q8_9ACTN</name>
<dbReference type="AlphaFoldDB" id="A0AAD0E5Q8"/>
<evidence type="ECO:0000313" key="2">
    <source>
        <dbReference type="Proteomes" id="UP000217194"/>
    </source>
</evidence>
<gene>
    <name evidence="1" type="ORF">A1sIIB76_00175</name>
</gene>
<accession>A0AAD0E5Q8</accession>
<evidence type="ECO:0008006" key="3">
    <source>
        <dbReference type="Google" id="ProtNLM"/>
    </source>
</evidence>
<sequence length="527" mass="60253">MKICLFMPNSAILPHFFAELRIADIIQTKTNHDVQLITCDSFFENSCTSSSYLGDNSNELNSTSKSCIACHRAVQRGGVEDFDNYSLGEFFTKESIIEYEKARDLVNSNPIDFEYLRVPLGRISLYELVLEFKKIDLQFTTAQQAKVQSYTRNSLKTFLAALNFFECHRPDKVILFNPQYGVPASFAKAAELMGIPVYSVSFTGVLGEMRQFVRSWSWNDNKLVSPFRKEWSEGSYFPTRKDLRRLKREQRFIRTGQSPWTYSQPASKLTTEDTFLIPPGCKIILAVMNSTDEVFAAKVSNLIPESMANSKVFQTQEDWIERLIEEVSKMEDTYLIVRPHPREYPNKRESVTALTSERRVKILQNLPRNVVVDAPALKFPLENHFKSVSVLTTGWSSVGLDWQIRGKPTVTYDCNLTGYPAQTHYSGDSVDEYFTNLRTALSGNSDLNDAHTRNATSWYCFSNFKKSIRIGSSLLDEKVVGTLLTKSKISGILSRLFPVFYLRLQLSRTITYSDWKGILRLFEIVDA</sequence>
<dbReference type="Proteomes" id="UP000217194">
    <property type="component" value="Chromosome"/>
</dbReference>
<evidence type="ECO:0000313" key="1">
    <source>
        <dbReference type="EMBL" id="ASY22045.1"/>
    </source>
</evidence>
<protein>
    <recommendedName>
        <fullName evidence="3">Capsule polysaccharide biosynthesis protein</fullName>
    </recommendedName>
</protein>
<reference evidence="1 2" key="1">
    <citation type="submission" date="2016-07" db="EMBL/GenBank/DDBJ databases">
        <title>High microdiversification within the ubiquitous acI lineage of Actinobacteria.</title>
        <authorList>
            <person name="Neuenschwander S.M."/>
            <person name="Salcher M."/>
            <person name="Ghai R."/>
            <person name="Pernthaler J."/>
        </authorList>
    </citation>
    <scope>NUCLEOTIDE SEQUENCE [LARGE SCALE GENOMIC DNA]</scope>
    <source>
        <strain evidence="1">MMS-IIB-76</strain>
    </source>
</reference>
<dbReference type="Gene3D" id="3.40.50.12580">
    <property type="match status" value="1"/>
</dbReference>
<dbReference type="InterPro" id="IPR043148">
    <property type="entry name" value="TagF_C"/>
</dbReference>
<dbReference type="EMBL" id="CP016778">
    <property type="protein sequence ID" value="ASY22045.1"/>
    <property type="molecule type" value="Genomic_DNA"/>
</dbReference>
<dbReference type="RefSeq" id="WP_095696664.1">
    <property type="nucleotide sequence ID" value="NZ_CP016778.1"/>
</dbReference>
<proteinExistence type="predicted"/>